<keyword evidence="1" id="KW-0001">2Fe-2S</keyword>
<keyword evidence="1" id="KW-0408">Iron</keyword>
<dbReference type="Pfam" id="PF03473">
    <property type="entry name" value="MOSC"/>
    <property type="match status" value="1"/>
</dbReference>
<dbReference type="InterPro" id="IPR011037">
    <property type="entry name" value="Pyrv_Knase-like_insert_dom_sf"/>
</dbReference>
<evidence type="ECO:0000256" key="2">
    <source>
        <dbReference type="ARBA" id="ARBA00023014"/>
    </source>
</evidence>
<dbReference type="InterPro" id="IPR036010">
    <property type="entry name" value="2Fe-2S_ferredoxin-like_sf"/>
</dbReference>
<evidence type="ECO:0000259" key="4">
    <source>
        <dbReference type="PROSITE" id="PS51085"/>
    </source>
</evidence>
<keyword evidence="2" id="KW-0411">Iron-sulfur</keyword>
<comment type="caution">
    <text evidence="7">The sequence shown here is derived from an EMBL/GenBank/DDBJ whole genome shotgun (WGS) entry which is preliminary data.</text>
</comment>
<dbReference type="PANTHER" id="PTHR30212">
    <property type="entry name" value="PROTEIN YIIM"/>
    <property type="match status" value="1"/>
</dbReference>
<organism evidence="7 8">
    <name type="scientific">Zasmidium cellare</name>
    <name type="common">Wine cellar mold</name>
    <name type="synonym">Racodium cellare</name>
    <dbReference type="NCBI Taxonomy" id="395010"/>
    <lineage>
        <taxon>Eukaryota</taxon>
        <taxon>Fungi</taxon>
        <taxon>Dikarya</taxon>
        <taxon>Ascomycota</taxon>
        <taxon>Pezizomycotina</taxon>
        <taxon>Dothideomycetes</taxon>
        <taxon>Dothideomycetidae</taxon>
        <taxon>Mycosphaerellales</taxon>
        <taxon>Mycosphaerellaceae</taxon>
        <taxon>Zasmidium</taxon>
    </lineage>
</organism>
<feature type="domain" description="FAD-binding FR-type" evidence="6">
    <location>
        <begin position="236"/>
        <end position="341"/>
    </location>
</feature>
<dbReference type="Gene3D" id="2.40.33.20">
    <property type="entry name" value="PK beta-barrel domain-like"/>
    <property type="match status" value="1"/>
</dbReference>
<proteinExistence type="predicted"/>
<accession>A0ABR0E335</accession>
<keyword evidence="1" id="KW-0479">Metal-binding</keyword>
<reference evidence="7 8" key="1">
    <citation type="journal article" date="2023" name="G3 (Bethesda)">
        <title>A chromosome-level genome assembly of Zasmidium syzygii isolated from banana leaves.</title>
        <authorList>
            <person name="van Westerhoven A.C."/>
            <person name="Mehrabi R."/>
            <person name="Talebi R."/>
            <person name="Steentjes M.B.F."/>
            <person name="Corcolon B."/>
            <person name="Chong P.A."/>
            <person name="Kema G.H.J."/>
            <person name="Seidl M.F."/>
        </authorList>
    </citation>
    <scope>NUCLEOTIDE SEQUENCE [LARGE SCALE GENOMIC DNA]</scope>
    <source>
        <strain evidence="7 8">P124</strain>
    </source>
</reference>
<protein>
    <submittedName>
        <fullName evidence="7">Uncharacterized protein</fullName>
    </submittedName>
</protein>
<dbReference type="Gene3D" id="2.40.30.10">
    <property type="entry name" value="Translation factors"/>
    <property type="match status" value="1"/>
</dbReference>
<dbReference type="SUPFAM" id="SSF52343">
    <property type="entry name" value="Ferredoxin reductase-like, C-terminal NADP-linked domain"/>
    <property type="match status" value="1"/>
</dbReference>
<sequence>MSPPNLKQHLSSLAPAPVPEPDPILQVRTGKIGTLGPQKLPSAIYKQMQKVPVWVTEQGLTGDSHFYPAHRESHRAVHQYASKNYVIWQKEKPDLAYLFQNGGFGENLVATELTEETVCIGDIWCVGVKETGLLMEVSEPRNPCYKLNLRFQWPRALPRISKTGRVGWNFRVLRPGYVSTGDLMWLVERPNPRWSVMNVVRVLHGRSVEPALYEECLELKALSPYFHDMAIKRLAAATRTYTLVEAEYMTPRVRQLTFEVKGGHGIKKPDFQPYAYAQISFGPEKNLSRCYSIVKGDLEKFTLAVSLDEQSRGGSRYLHEKLRVGDEIKMGPGMDSEAAEHEERCINDQSIENRVVIIGGIGVTAFLPAIRNWENQGVKYEIHYAVRSMDEAAYKDILPRDKTTFYAKSSGDRLNLADIIPKPTADGRHTSRIFCCGPSKLMDECQLLTTTLAYPPHLLHFESFGTAPTSGSVLGDPFEVEVHDTESDRKVLLDVPADRSLLRVLNDAGFDVMSSCQSGGCGICKVAVCEGEVVWNSSVHADERLDVMMSCVDRAKGARVGIEID</sequence>
<feature type="region of interest" description="Disordered" evidence="3">
    <location>
        <begin position="1"/>
        <end position="21"/>
    </location>
</feature>
<dbReference type="Gene3D" id="3.40.50.80">
    <property type="entry name" value="Nucleotide-binding domain of ferredoxin-NADP reductase (FNR) module"/>
    <property type="match status" value="1"/>
</dbReference>
<dbReference type="CDD" id="cd06185">
    <property type="entry name" value="PDR_like"/>
    <property type="match status" value="1"/>
</dbReference>
<evidence type="ECO:0000256" key="1">
    <source>
        <dbReference type="ARBA" id="ARBA00022714"/>
    </source>
</evidence>
<gene>
    <name evidence="7" type="ORF">PRZ48_013090</name>
</gene>
<dbReference type="InterPro" id="IPR012675">
    <property type="entry name" value="Beta-grasp_dom_sf"/>
</dbReference>
<dbReference type="Gene3D" id="3.10.20.30">
    <property type="match status" value="1"/>
</dbReference>
<dbReference type="SUPFAM" id="SSF63380">
    <property type="entry name" value="Riboflavin synthase domain-like"/>
    <property type="match status" value="1"/>
</dbReference>
<dbReference type="InterPro" id="IPR001041">
    <property type="entry name" value="2Fe-2S_ferredoxin-type"/>
</dbReference>
<dbReference type="InterPro" id="IPR039261">
    <property type="entry name" value="FNR_nucleotide-bd"/>
</dbReference>
<feature type="domain" description="MOSC" evidence="5">
    <location>
        <begin position="38"/>
        <end position="187"/>
    </location>
</feature>
<evidence type="ECO:0000259" key="6">
    <source>
        <dbReference type="PROSITE" id="PS51384"/>
    </source>
</evidence>
<dbReference type="SUPFAM" id="SSF50800">
    <property type="entry name" value="PK beta-barrel domain-like"/>
    <property type="match status" value="1"/>
</dbReference>
<dbReference type="Proteomes" id="UP001305779">
    <property type="component" value="Unassembled WGS sequence"/>
</dbReference>
<dbReference type="InterPro" id="IPR052353">
    <property type="entry name" value="Benzoxazolinone_Detox_Enz"/>
</dbReference>
<dbReference type="InterPro" id="IPR017938">
    <property type="entry name" value="Riboflavin_synthase-like_b-brl"/>
</dbReference>
<dbReference type="EMBL" id="JAXOVC010000011">
    <property type="protein sequence ID" value="KAK4495822.1"/>
    <property type="molecule type" value="Genomic_DNA"/>
</dbReference>
<evidence type="ECO:0000313" key="7">
    <source>
        <dbReference type="EMBL" id="KAK4495822.1"/>
    </source>
</evidence>
<dbReference type="InterPro" id="IPR017927">
    <property type="entry name" value="FAD-bd_FR_type"/>
</dbReference>
<name>A0ABR0E335_ZASCE</name>
<dbReference type="PRINTS" id="PR00409">
    <property type="entry name" value="PHDIOXRDTASE"/>
</dbReference>
<dbReference type="Pfam" id="PF00111">
    <property type="entry name" value="Fer2"/>
    <property type="match status" value="1"/>
</dbReference>
<keyword evidence="8" id="KW-1185">Reference proteome</keyword>
<dbReference type="PROSITE" id="PS51085">
    <property type="entry name" value="2FE2S_FER_2"/>
    <property type="match status" value="1"/>
</dbReference>
<dbReference type="CDD" id="cd00207">
    <property type="entry name" value="fer2"/>
    <property type="match status" value="1"/>
</dbReference>
<dbReference type="PROSITE" id="PS51340">
    <property type="entry name" value="MOSC"/>
    <property type="match status" value="1"/>
</dbReference>
<feature type="domain" description="2Fe-2S ferredoxin-type" evidence="4">
    <location>
        <begin position="478"/>
        <end position="565"/>
    </location>
</feature>
<evidence type="ECO:0000259" key="5">
    <source>
        <dbReference type="PROSITE" id="PS51340"/>
    </source>
</evidence>
<dbReference type="SUPFAM" id="SSF54292">
    <property type="entry name" value="2Fe-2S ferredoxin-like"/>
    <property type="match status" value="1"/>
</dbReference>
<evidence type="ECO:0000256" key="3">
    <source>
        <dbReference type="SAM" id="MobiDB-lite"/>
    </source>
</evidence>
<evidence type="ECO:0000313" key="8">
    <source>
        <dbReference type="Proteomes" id="UP001305779"/>
    </source>
</evidence>
<dbReference type="InterPro" id="IPR005302">
    <property type="entry name" value="MoCF_Sase_C"/>
</dbReference>
<dbReference type="PANTHER" id="PTHR30212:SF2">
    <property type="entry name" value="PROTEIN YIIM"/>
    <property type="match status" value="1"/>
</dbReference>
<dbReference type="PROSITE" id="PS51384">
    <property type="entry name" value="FAD_FR"/>
    <property type="match status" value="1"/>
</dbReference>
<dbReference type="PROSITE" id="PS00197">
    <property type="entry name" value="2FE2S_FER_1"/>
    <property type="match status" value="1"/>
</dbReference>
<dbReference type="InterPro" id="IPR006058">
    <property type="entry name" value="2Fe2S_fd_BS"/>
</dbReference>